<name>A0AAV4MVE6_CAEEX</name>
<reference evidence="1 2" key="1">
    <citation type="submission" date="2021-06" db="EMBL/GenBank/DDBJ databases">
        <title>Caerostris extrusa draft genome.</title>
        <authorList>
            <person name="Kono N."/>
            <person name="Arakawa K."/>
        </authorList>
    </citation>
    <scope>NUCLEOTIDE SEQUENCE [LARGE SCALE GENOMIC DNA]</scope>
</reference>
<keyword evidence="2" id="KW-1185">Reference proteome</keyword>
<accession>A0AAV4MVE6</accession>
<protein>
    <submittedName>
        <fullName evidence="1">Uncharacterized protein</fullName>
    </submittedName>
</protein>
<gene>
    <name evidence="1" type="ORF">CEXT_406521</name>
</gene>
<sequence>MVRCSAIFKDGPVSNPLVAFAAVTTYRNEFLTVSGKLYQPLQYLRNNTSMSKQQLESAQKRQVDRYPVEIPRLKTRQTKPSRAILFLTITPPPQGEAHPSP</sequence>
<organism evidence="1 2">
    <name type="scientific">Caerostris extrusa</name>
    <name type="common">Bark spider</name>
    <name type="synonym">Caerostris bankana</name>
    <dbReference type="NCBI Taxonomy" id="172846"/>
    <lineage>
        <taxon>Eukaryota</taxon>
        <taxon>Metazoa</taxon>
        <taxon>Ecdysozoa</taxon>
        <taxon>Arthropoda</taxon>
        <taxon>Chelicerata</taxon>
        <taxon>Arachnida</taxon>
        <taxon>Araneae</taxon>
        <taxon>Araneomorphae</taxon>
        <taxon>Entelegynae</taxon>
        <taxon>Araneoidea</taxon>
        <taxon>Araneidae</taxon>
        <taxon>Caerostris</taxon>
    </lineage>
</organism>
<dbReference type="Proteomes" id="UP001054945">
    <property type="component" value="Unassembled WGS sequence"/>
</dbReference>
<evidence type="ECO:0000313" key="2">
    <source>
        <dbReference type="Proteomes" id="UP001054945"/>
    </source>
</evidence>
<dbReference type="AlphaFoldDB" id="A0AAV4MVE6"/>
<dbReference type="EMBL" id="BPLR01002656">
    <property type="protein sequence ID" value="GIX76283.1"/>
    <property type="molecule type" value="Genomic_DNA"/>
</dbReference>
<comment type="caution">
    <text evidence="1">The sequence shown here is derived from an EMBL/GenBank/DDBJ whole genome shotgun (WGS) entry which is preliminary data.</text>
</comment>
<proteinExistence type="predicted"/>
<evidence type="ECO:0000313" key="1">
    <source>
        <dbReference type="EMBL" id="GIX76283.1"/>
    </source>
</evidence>